<feature type="compositionally biased region" description="Low complexity" evidence="2">
    <location>
        <begin position="1249"/>
        <end position="1264"/>
    </location>
</feature>
<feature type="compositionally biased region" description="Polar residues" evidence="2">
    <location>
        <begin position="632"/>
        <end position="652"/>
    </location>
</feature>
<dbReference type="SUPFAM" id="SSF57997">
    <property type="entry name" value="Tropomyosin"/>
    <property type="match status" value="1"/>
</dbReference>
<keyword evidence="1" id="KW-0175">Coiled coil</keyword>
<feature type="compositionally biased region" description="Low complexity" evidence="2">
    <location>
        <begin position="850"/>
        <end position="898"/>
    </location>
</feature>
<feature type="region of interest" description="Disordered" evidence="2">
    <location>
        <begin position="1370"/>
        <end position="1494"/>
    </location>
</feature>
<reference evidence="3" key="1">
    <citation type="journal article" date="2021" name="J Fungi (Basel)">
        <title>Virulence traits and population genomics of the black yeast Aureobasidium melanogenum.</title>
        <authorList>
            <person name="Cernosa A."/>
            <person name="Sun X."/>
            <person name="Gostincar C."/>
            <person name="Fang C."/>
            <person name="Gunde-Cimerman N."/>
            <person name="Song Z."/>
        </authorList>
    </citation>
    <scope>NUCLEOTIDE SEQUENCE</scope>
    <source>
        <strain evidence="3">EXF-9911</strain>
    </source>
</reference>
<accession>A0A9P8EXJ3</accession>
<feature type="compositionally biased region" description="Basic and acidic residues" evidence="2">
    <location>
        <begin position="169"/>
        <end position="178"/>
    </location>
</feature>
<dbReference type="Gene3D" id="1.10.287.1490">
    <property type="match status" value="1"/>
</dbReference>
<gene>
    <name evidence="3" type="ORF">KCU76_g711</name>
</gene>
<sequence length="1570" mass="171472">MAPPEVLNMKSMVESMINDLVNFVEEHVRENSGTEDPGSEISLVNRVSEEFVKYATSLANTTKTLNEKEEELAALIKQVTTLRDELAQGSTTTSKAIEDKLNEIKTFLDQLSKQEDVTTIEAQRTEASTALEGKTRELERLQAHLSSTQQQLTTVQSSETAAKQAQTAAEKKLQDEQTAHSNTRASLDTTSNSLTAATQLSNANSQAHGEVKGKLENVQRQLDKADRDLADMRGKHNTATTSLSSAQQEVASLKQQVRGLESAKTTVEKQLIEEQTAHGQVQKALTTANSSLKTAQEDHTKVSTELQTLNGQPTSTQTNLRTADEARAKIEQRLEGLETERDAALVEARTTTVGQATLLARMQNLEHDRNTARSDARTADEARAKLEQRLEGLETQRNDARSEARTATDSRATLLARIEALEGERNKAQDDARTADEARAKLEQRLEGLETERDTARLDARTITVGQATLLARVQNLETDRDTARSDARTAEEARAKLEQRLEGLETDRDTARSDARKANNSYIALQSRLQSLQEERNAAESATRQLNQEVGGLRGQIDVLQEELTQASEAAEAAIEAKEESEEQLRASDRDLNRVQNELAQEKAARNTAVHNAGLMRGQLDTVKDELAQSKTTTDNLRNQLRQSQELNTRLVTERNIARQDQQTAQQQRDRANRDQHVRETQIESLERQVIELVSWRDEYQTSEGELKVMTEHRNSLQTSVAEHERRYTELNSRYQQEVAEHNTLKELSTFAHELSTFSEGIENLADEQRNRVSKRVDGLYDKLDELVQSIQNMNVNGELGANVGDICAILDEALGQQTTELTKVIETSSMSQSSRAPRPRALSLPNVAVSTSQAGSQQGVQAGVQQEAQAGLQQGAQAGSQQEPQAGSQQEAQAGARRADSSANKQATGQDVAMARNEDIYNVTSPRLGPISSGMTRTHSQRESAVTSPAAHTGSPEKKHRWSSLFPSIRKGKSKQQDTGMYSSFAEAANAGRSSQQGTSSSQEPQDPFFNTLITPDATQEQPSTQNSGSAPRGAPATAASSTEPTTATADDYVSPNALGVRKPYVIVNVKNKTRIDKSILPDAIKDKYKKEPEYSAHGDIKVDTSFKYKINFSNTRAINRNDPPRCFLQEIPRRAGPRGVTGRAADKYRWSWSAHDQNEPCPNVVDPSHRCFKVANETTLWLLNPSGNDWQNQEKFDRENHAAESQQSSEASAQEEIPTGGVPLGATAGPSASASAPASDPPIAPAPSGVQSTTGTSSVPGAVIPSGVPTASAASDAPRTPPRPRRSARLANAELGGDATHDTTVYEPDSTSSPVENQEQGWNDPPLTPSRHSRRHGLTRTFSVRSIKSTASGIGHRSLQALSRTMSNMSLSGRSSASTERPRIIHSVPVPIAPAPPGARFGLSGSSRPSTSGRPASFYNPPRSSASGYSGTSRHAPSHTSRGTFSDVHSHLREQHSAPPPYFNPSDRPRSEYSAGHSRTGTATTIIPPTLPEVVEEGFPVDAWVRDVEPQVTRPLTGHREHFLPSATEQRPSSGHEDNPSHARRRQLQRASYPGSARSQLSSGQGQ</sequence>
<proteinExistence type="predicted"/>
<evidence type="ECO:0000256" key="2">
    <source>
        <dbReference type="SAM" id="MobiDB-lite"/>
    </source>
</evidence>
<feature type="coiled-coil region" evidence="1">
    <location>
        <begin position="58"/>
        <end position="85"/>
    </location>
</feature>
<feature type="region of interest" description="Disordered" evidence="2">
    <location>
        <begin position="632"/>
        <end position="678"/>
    </location>
</feature>
<evidence type="ECO:0000256" key="1">
    <source>
        <dbReference type="SAM" id="Coils"/>
    </source>
</evidence>
<name>A0A9P8EXJ3_AURME</name>
<dbReference type="PANTHER" id="PTHR43977">
    <property type="entry name" value="STRUCTURAL MAINTENANCE OF CHROMOSOMES PROTEIN 3"/>
    <property type="match status" value="1"/>
</dbReference>
<feature type="compositionally biased region" description="Low complexity" evidence="2">
    <location>
        <begin position="1407"/>
        <end position="1420"/>
    </location>
</feature>
<feature type="compositionally biased region" description="Low complexity" evidence="2">
    <location>
        <begin position="1206"/>
        <end position="1219"/>
    </location>
</feature>
<feature type="region of interest" description="Disordered" evidence="2">
    <location>
        <begin position="849"/>
        <end position="1056"/>
    </location>
</feature>
<comment type="caution">
    <text evidence="3">The sequence shown here is derived from an EMBL/GenBank/DDBJ whole genome shotgun (WGS) entry which is preliminary data.</text>
</comment>
<feature type="coiled-coil region" evidence="1">
    <location>
        <begin position="208"/>
        <end position="270"/>
    </location>
</feature>
<dbReference type="EMBL" id="JAHFXF010000015">
    <property type="protein sequence ID" value="KAG9700485.1"/>
    <property type="molecule type" value="Genomic_DNA"/>
</dbReference>
<feature type="compositionally biased region" description="Polar residues" evidence="2">
    <location>
        <begin position="1312"/>
        <end position="1324"/>
    </location>
</feature>
<dbReference type="Gene3D" id="1.10.287.620">
    <property type="entry name" value="Helix Hairpins"/>
    <property type="match status" value="1"/>
</dbReference>
<evidence type="ECO:0000313" key="3">
    <source>
        <dbReference type="EMBL" id="KAG9700485.1"/>
    </source>
</evidence>
<feature type="compositionally biased region" description="Polar residues" evidence="2">
    <location>
        <begin position="179"/>
        <end position="191"/>
    </location>
</feature>
<protein>
    <submittedName>
        <fullName evidence="3">Uncharacterized protein</fullName>
    </submittedName>
</protein>
<evidence type="ECO:0000313" key="4">
    <source>
        <dbReference type="Proteomes" id="UP000779574"/>
    </source>
</evidence>
<feature type="compositionally biased region" description="Low complexity" evidence="2">
    <location>
        <begin position="1272"/>
        <end position="1281"/>
    </location>
</feature>
<feature type="compositionally biased region" description="Polar residues" evidence="2">
    <location>
        <begin position="1480"/>
        <end position="1490"/>
    </location>
</feature>
<feature type="compositionally biased region" description="Low complexity" evidence="2">
    <location>
        <begin position="1037"/>
        <end position="1052"/>
    </location>
</feature>
<feature type="compositionally biased region" description="Polar residues" evidence="2">
    <location>
        <begin position="935"/>
        <end position="949"/>
    </location>
</feature>
<organism evidence="3 4">
    <name type="scientific">Aureobasidium melanogenum</name>
    <name type="common">Aureobasidium pullulans var. melanogenum</name>
    <dbReference type="NCBI Taxonomy" id="46634"/>
    <lineage>
        <taxon>Eukaryota</taxon>
        <taxon>Fungi</taxon>
        <taxon>Dikarya</taxon>
        <taxon>Ascomycota</taxon>
        <taxon>Pezizomycotina</taxon>
        <taxon>Dothideomycetes</taxon>
        <taxon>Dothideomycetidae</taxon>
        <taxon>Dothideales</taxon>
        <taxon>Saccotheciaceae</taxon>
        <taxon>Aureobasidium</taxon>
    </lineage>
</organism>
<reference evidence="3" key="2">
    <citation type="submission" date="2021-08" db="EMBL/GenBank/DDBJ databases">
        <authorList>
            <person name="Gostincar C."/>
            <person name="Sun X."/>
            <person name="Song Z."/>
            <person name="Gunde-Cimerman N."/>
        </authorList>
    </citation>
    <scope>NUCLEOTIDE SEQUENCE</scope>
    <source>
        <strain evidence="3">EXF-9911</strain>
    </source>
</reference>
<feature type="compositionally biased region" description="Polar residues" evidence="2">
    <location>
        <begin position="1370"/>
        <end position="1382"/>
    </location>
</feature>
<dbReference type="Proteomes" id="UP000779574">
    <property type="component" value="Unassembled WGS sequence"/>
</dbReference>
<feature type="compositionally biased region" description="Polar residues" evidence="2">
    <location>
        <begin position="1560"/>
        <end position="1570"/>
    </location>
</feature>
<feature type="non-terminal residue" evidence="3">
    <location>
        <position position="1"/>
    </location>
</feature>
<feature type="coiled-coil region" evidence="1">
    <location>
        <begin position="715"/>
        <end position="742"/>
    </location>
</feature>
<feature type="region of interest" description="Disordered" evidence="2">
    <location>
        <begin position="145"/>
        <end position="191"/>
    </location>
</feature>
<feature type="compositionally biased region" description="Low complexity" evidence="2">
    <location>
        <begin position="1227"/>
        <end position="1241"/>
    </location>
</feature>
<feature type="compositionally biased region" description="Polar residues" evidence="2">
    <location>
        <begin position="1014"/>
        <end position="1032"/>
    </location>
</feature>
<feature type="region of interest" description="Disordered" evidence="2">
    <location>
        <begin position="1193"/>
        <end position="1344"/>
    </location>
</feature>
<dbReference type="OrthoDB" id="10692870at2759"/>
<feature type="compositionally biased region" description="Basic and acidic residues" evidence="2">
    <location>
        <begin position="1195"/>
        <end position="1205"/>
    </location>
</feature>
<feature type="compositionally biased region" description="Low complexity" evidence="2">
    <location>
        <begin position="146"/>
        <end position="168"/>
    </location>
</feature>
<feature type="compositionally biased region" description="Polar residues" evidence="2">
    <location>
        <begin position="1425"/>
        <end position="1447"/>
    </location>
</feature>
<feature type="compositionally biased region" description="Basic and acidic residues" evidence="2">
    <location>
        <begin position="669"/>
        <end position="678"/>
    </location>
</feature>
<feature type="region of interest" description="Disordered" evidence="2">
    <location>
        <begin position="1515"/>
        <end position="1570"/>
    </location>
</feature>
<feature type="compositionally biased region" description="Low complexity" evidence="2">
    <location>
        <begin position="996"/>
        <end position="1005"/>
    </location>
</feature>